<name>A0A062TVB5_9PROT</name>
<keyword evidence="3 11" id="KW-1134">Transmembrane beta strand</keyword>
<protein>
    <recommendedName>
        <fullName evidence="17">TonB-denpendent receptor</fullName>
    </recommendedName>
</protein>
<dbReference type="Proteomes" id="UP000027037">
    <property type="component" value="Unassembled WGS sequence"/>
</dbReference>
<keyword evidence="4" id="KW-0410">Iron transport</keyword>
<keyword evidence="2 11" id="KW-0813">Transport</keyword>
<keyword evidence="7" id="KW-0406">Ion transport</keyword>
<comment type="caution">
    <text evidence="15">The sequence shown here is derived from an EMBL/GenBank/DDBJ whole genome shotgun (WGS) entry which is preliminary data.</text>
</comment>
<feature type="domain" description="TonB-dependent receptor-like beta-barrel" evidence="13">
    <location>
        <begin position="258"/>
        <end position="672"/>
    </location>
</feature>
<keyword evidence="6" id="KW-0408">Iron</keyword>
<evidence type="ECO:0000256" key="8">
    <source>
        <dbReference type="ARBA" id="ARBA00023077"/>
    </source>
</evidence>
<evidence type="ECO:0000256" key="9">
    <source>
        <dbReference type="ARBA" id="ARBA00023136"/>
    </source>
</evidence>
<dbReference type="Pfam" id="PF07715">
    <property type="entry name" value="Plug"/>
    <property type="match status" value="1"/>
</dbReference>
<dbReference type="GO" id="GO:0006826">
    <property type="term" value="P:iron ion transport"/>
    <property type="evidence" value="ECO:0007669"/>
    <property type="project" value="UniProtKB-KW"/>
</dbReference>
<evidence type="ECO:0000259" key="13">
    <source>
        <dbReference type="Pfam" id="PF00593"/>
    </source>
</evidence>
<dbReference type="PANTHER" id="PTHR32552:SF81">
    <property type="entry name" value="TONB-DEPENDENT OUTER MEMBRANE RECEPTOR"/>
    <property type="match status" value="1"/>
</dbReference>
<dbReference type="EMBL" id="AWFF01000076">
    <property type="protein sequence ID" value="KCZ51946.1"/>
    <property type="molecule type" value="Genomic_DNA"/>
</dbReference>
<dbReference type="InterPro" id="IPR000531">
    <property type="entry name" value="Beta-barrel_TonB"/>
</dbReference>
<dbReference type="PROSITE" id="PS52016">
    <property type="entry name" value="TONB_DEPENDENT_REC_3"/>
    <property type="match status" value="1"/>
</dbReference>
<evidence type="ECO:0000256" key="2">
    <source>
        <dbReference type="ARBA" id="ARBA00022448"/>
    </source>
</evidence>
<evidence type="ECO:0000256" key="11">
    <source>
        <dbReference type="PROSITE-ProRule" id="PRU01360"/>
    </source>
</evidence>
<keyword evidence="8 12" id="KW-0798">TonB box</keyword>
<evidence type="ECO:0000256" key="4">
    <source>
        <dbReference type="ARBA" id="ARBA00022496"/>
    </source>
</evidence>
<comment type="similarity">
    <text evidence="11 12">Belongs to the TonB-dependent receptor family.</text>
</comment>
<evidence type="ECO:0000259" key="14">
    <source>
        <dbReference type="Pfam" id="PF07715"/>
    </source>
</evidence>
<dbReference type="InterPro" id="IPR039426">
    <property type="entry name" value="TonB-dep_rcpt-like"/>
</dbReference>
<evidence type="ECO:0000256" key="6">
    <source>
        <dbReference type="ARBA" id="ARBA00023004"/>
    </source>
</evidence>
<gene>
    <name evidence="15" type="ORF">HY29_05255</name>
</gene>
<dbReference type="STRING" id="1280946.HY29_05255"/>
<evidence type="ECO:0000256" key="10">
    <source>
        <dbReference type="ARBA" id="ARBA00023237"/>
    </source>
</evidence>
<evidence type="ECO:0000256" key="5">
    <source>
        <dbReference type="ARBA" id="ARBA00022692"/>
    </source>
</evidence>
<reference evidence="15 16" key="1">
    <citation type="journal article" date="2014" name="Antonie Van Leeuwenhoek">
        <title>Hyphomonas beringensis sp. nov. and Hyphomonas chukchiensis sp. nov., isolated from surface seawater of the Bering Sea and Chukchi Sea.</title>
        <authorList>
            <person name="Li C."/>
            <person name="Lai Q."/>
            <person name="Li G."/>
            <person name="Dong C."/>
            <person name="Wang J."/>
            <person name="Liao Y."/>
            <person name="Shao Z."/>
        </authorList>
    </citation>
    <scope>NUCLEOTIDE SEQUENCE [LARGE SCALE GENOMIC DNA]</scope>
    <source>
        <strain evidence="15 16">25B14_1</strain>
    </source>
</reference>
<dbReference type="PANTHER" id="PTHR32552">
    <property type="entry name" value="FERRICHROME IRON RECEPTOR-RELATED"/>
    <property type="match status" value="1"/>
</dbReference>
<dbReference type="PATRIC" id="fig|1280946.3.peg.3141"/>
<dbReference type="CDD" id="cd01347">
    <property type="entry name" value="ligand_gated_channel"/>
    <property type="match status" value="1"/>
</dbReference>
<keyword evidence="10 11" id="KW-0998">Cell outer membrane</keyword>
<feature type="domain" description="TonB-dependent receptor plug" evidence="14">
    <location>
        <begin position="28"/>
        <end position="135"/>
    </location>
</feature>
<dbReference type="GO" id="GO:0009279">
    <property type="term" value="C:cell outer membrane"/>
    <property type="evidence" value="ECO:0007669"/>
    <property type="project" value="UniProtKB-SubCell"/>
</dbReference>
<dbReference type="AlphaFoldDB" id="A0A062TVB5"/>
<keyword evidence="5 11" id="KW-0812">Transmembrane</keyword>
<organism evidence="15 16">
    <name type="scientific">Hyphomonas beringensis</name>
    <dbReference type="NCBI Taxonomy" id="1280946"/>
    <lineage>
        <taxon>Bacteria</taxon>
        <taxon>Pseudomonadati</taxon>
        <taxon>Pseudomonadota</taxon>
        <taxon>Alphaproteobacteria</taxon>
        <taxon>Hyphomonadales</taxon>
        <taxon>Hyphomonadaceae</taxon>
        <taxon>Hyphomonas</taxon>
    </lineage>
</organism>
<evidence type="ECO:0000256" key="7">
    <source>
        <dbReference type="ARBA" id="ARBA00023065"/>
    </source>
</evidence>
<evidence type="ECO:0000256" key="3">
    <source>
        <dbReference type="ARBA" id="ARBA00022452"/>
    </source>
</evidence>
<evidence type="ECO:0000256" key="12">
    <source>
        <dbReference type="RuleBase" id="RU003357"/>
    </source>
</evidence>
<evidence type="ECO:0000256" key="1">
    <source>
        <dbReference type="ARBA" id="ARBA00004571"/>
    </source>
</evidence>
<dbReference type="SUPFAM" id="SSF56935">
    <property type="entry name" value="Porins"/>
    <property type="match status" value="1"/>
</dbReference>
<dbReference type="eggNOG" id="COG4771">
    <property type="taxonomic scope" value="Bacteria"/>
</dbReference>
<dbReference type="Pfam" id="PF00593">
    <property type="entry name" value="TonB_dep_Rec_b-barrel"/>
    <property type="match status" value="1"/>
</dbReference>
<evidence type="ECO:0008006" key="17">
    <source>
        <dbReference type="Google" id="ProtNLM"/>
    </source>
</evidence>
<sequence length="714" mass="77543">MPALSAAAQDDLGLDVVVVTSQKRAENIQDVPISVTAISETELRNRSAESLRDLQDAVPNLSIYSQTDFNPNFIIRGVSSGARNVGFESSLGVYVDGVYMGRTSGFNQQLDDIERVEVLRGPQGTLFGKNSVSGALNIVTRRPGDDFEGSVFAEYGNFDHVHVGGYMSGPLVEGILAAKLSGYVRQRDGFVENINPDGPETVNNEDTWGVRGELRYTPVPALDIALRGDYTAADRRVLNGEVEAILSNPVGLPLVGDVPGPRTVSIDGKNKEDRTLSGTSLTAEYTFDSGYELTSISALRNIEYGLPDADLDGEPASYLATDYIDEISQLTQEIRLASPQDQRWRYIAGIYYLDQDSDSSRSLVLGSDMRSTLGALGVPPALLNDLTYFGTVETQSFALFGNLSVDITDRLELEGGLRYNKESKDLVFGQDGIDVLGLPTIAPFSDEIEEEDLSPTIGLNFSPTDHTLLYARYARGFKSGGWNADILSSPDPEDIIFDAESIDSYEVGLKTDFFNRRARLNVALFHMSYEDIQVSRFNSVTSSFETANAAEARSQGFEVEFSARPAEGLDLSAAVGYADAEYKSYPDAAPGVDLSGTRLDAPDLTLSAAAQYTRPISANLEATGRLDYSYRSDTPGDGLDPTSALDSIKTLNGRIGVTSQNGVSLFFWARNITDEDYVIAAYDGGNLASTIGVEQRFATYGEPRTYGVMLSFDF</sequence>
<proteinExistence type="inferred from homology"/>
<dbReference type="InterPro" id="IPR012910">
    <property type="entry name" value="Plug_dom"/>
</dbReference>
<evidence type="ECO:0000313" key="15">
    <source>
        <dbReference type="EMBL" id="KCZ51946.1"/>
    </source>
</evidence>
<keyword evidence="9 11" id="KW-0472">Membrane</keyword>
<evidence type="ECO:0000313" key="16">
    <source>
        <dbReference type="Proteomes" id="UP000027037"/>
    </source>
</evidence>
<keyword evidence="16" id="KW-1185">Reference proteome</keyword>
<dbReference type="Gene3D" id="2.40.170.20">
    <property type="entry name" value="TonB-dependent receptor, beta-barrel domain"/>
    <property type="match status" value="1"/>
</dbReference>
<accession>A0A062TVB5</accession>
<dbReference type="InterPro" id="IPR036942">
    <property type="entry name" value="Beta-barrel_TonB_sf"/>
</dbReference>
<comment type="subcellular location">
    <subcellularLocation>
        <location evidence="1 11">Cell outer membrane</location>
        <topology evidence="1 11">Multi-pass membrane protein</topology>
    </subcellularLocation>
</comment>